<feature type="transmembrane region" description="Helical" evidence="2">
    <location>
        <begin position="71"/>
        <end position="92"/>
    </location>
</feature>
<proteinExistence type="predicted"/>
<feature type="transmembrane region" description="Helical" evidence="2">
    <location>
        <begin position="98"/>
        <end position="119"/>
    </location>
</feature>
<accession>A0A6C0HN73</accession>
<keyword evidence="2" id="KW-0812">Transmembrane</keyword>
<evidence type="ECO:0000313" key="3">
    <source>
        <dbReference type="EMBL" id="QHT82092.1"/>
    </source>
</evidence>
<evidence type="ECO:0000256" key="2">
    <source>
        <dbReference type="SAM" id="Phobius"/>
    </source>
</evidence>
<name>A0A6C0HN73_9ZZZZ</name>
<organism evidence="3">
    <name type="scientific">viral metagenome</name>
    <dbReference type="NCBI Taxonomy" id="1070528"/>
    <lineage>
        <taxon>unclassified sequences</taxon>
        <taxon>metagenomes</taxon>
        <taxon>organismal metagenomes</taxon>
    </lineage>
</organism>
<dbReference type="AlphaFoldDB" id="A0A6C0HN73"/>
<dbReference type="EMBL" id="MN739995">
    <property type="protein sequence ID" value="QHT82092.1"/>
    <property type="molecule type" value="Genomic_DNA"/>
</dbReference>
<sequence length="372" mass="43464">MNDGLWEANSDSTEGEPFRKITMEELKKKLIHHYEPSVVHKYSCALDILASFIKAHAFLYNQSCNHCKYQLNLLMLPCIFLSTMCSVFSSLSGQYENGAIVIGGVNAFVAFLLAIVNYLKLDAAAEAHHIASNHLYRLKTLLEFTSGEILLFENPLLHPSGYEQELSQWIELHEKAPQSESDAFKQELRAAVKKEQETLIGALQERINIIKERVLEIKENNRFAVPSVIMNHYPIIYNINVFSFIKTVEDYRMGLITTLKNVLNEIRFLNRKEFLPENEKIRVYELYESKNSMVTELIMLTSTHNLIEIMFQQEIKNDYLYTRYWFWFWMDNMFKRCGCSYNLLPNEYKNPYDCGFVDPKTNKSLLRKILNV</sequence>
<protein>
    <submittedName>
        <fullName evidence="3">Uncharacterized protein</fullName>
    </submittedName>
</protein>
<feature type="coiled-coil region" evidence="1">
    <location>
        <begin position="185"/>
        <end position="220"/>
    </location>
</feature>
<reference evidence="3" key="1">
    <citation type="journal article" date="2020" name="Nature">
        <title>Giant virus diversity and host interactions through global metagenomics.</title>
        <authorList>
            <person name="Schulz F."/>
            <person name="Roux S."/>
            <person name="Paez-Espino D."/>
            <person name="Jungbluth S."/>
            <person name="Walsh D.A."/>
            <person name="Denef V.J."/>
            <person name="McMahon K.D."/>
            <person name="Konstantinidis K.T."/>
            <person name="Eloe-Fadrosh E.A."/>
            <person name="Kyrpides N.C."/>
            <person name="Woyke T."/>
        </authorList>
    </citation>
    <scope>NUCLEOTIDE SEQUENCE</scope>
    <source>
        <strain evidence="3">GVMAG-M-3300023184-160</strain>
    </source>
</reference>
<keyword evidence="2" id="KW-0472">Membrane</keyword>
<keyword evidence="1" id="KW-0175">Coiled coil</keyword>
<keyword evidence="2" id="KW-1133">Transmembrane helix</keyword>
<evidence type="ECO:0000256" key="1">
    <source>
        <dbReference type="SAM" id="Coils"/>
    </source>
</evidence>